<proteinExistence type="predicted"/>
<keyword evidence="2" id="KW-1185">Reference proteome</keyword>
<evidence type="ECO:0000313" key="2">
    <source>
        <dbReference type="Proteomes" id="UP000815325"/>
    </source>
</evidence>
<accession>A0ABQ7FVV6</accession>
<comment type="caution">
    <text evidence="1">The sequence shown here is derived from an EMBL/GenBank/DDBJ whole genome shotgun (WGS) entry which is preliminary data.</text>
</comment>
<organism evidence="1 2">
    <name type="scientific">Dunaliella salina</name>
    <name type="common">Green alga</name>
    <name type="synonym">Protococcus salinus</name>
    <dbReference type="NCBI Taxonomy" id="3046"/>
    <lineage>
        <taxon>Eukaryota</taxon>
        <taxon>Viridiplantae</taxon>
        <taxon>Chlorophyta</taxon>
        <taxon>core chlorophytes</taxon>
        <taxon>Chlorophyceae</taxon>
        <taxon>CS clade</taxon>
        <taxon>Chlamydomonadales</taxon>
        <taxon>Dunaliellaceae</taxon>
        <taxon>Dunaliella</taxon>
    </lineage>
</organism>
<name>A0ABQ7FVV6_DUNSA</name>
<dbReference type="Proteomes" id="UP000815325">
    <property type="component" value="Unassembled WGS sequence"/>
</dbReference>
<sequence>MARDPEVHAFKGRVFSLNLASPSLNARVQGLDDVLLLFRKQQDIIKGRLQWWGPYESANAQPSLPDVAGTCDEDVKTALLDASNLSRGMSTWFLGQ</sequence>
<reference evidence="1" key="1">
    <citation type="submission" date="2017-08" db="EMBL/GenBank/DDBJ databases">
        <authorList>
            <person name="Polle J.E."/>
            <person name="Barry K."/>
            <person name="Cushman J."/>
            <person name="Schmutz J."/>
            <person name="Tran D."/>
            <person name="Hathwaick L.T."/>
            <person name="Yim W.C."/>
            <person name="Jenkins J."/>
            <person name="Mckie-Krisberg Z.M."/>
            <person name="Prochnik S."/>
            <person name="Lindquist E."/>
            <person name="Dockter R.B."/>
            <person name="Adam C."/>
            <person name="Molina H."/>
            <person name="Bunkerborg J."/>
            <person name="Jin E."/>
            <person name="Buchheim M."/>
            <person name="Magnuson J."/>
        </authorList>
    </citation>
    <scope>NUCLEOTIDE SEQUENCE</scope>
    <source>
        <strain evidence="1">CCAP 19/18</strain>
    </source>
</reference>
<dbReference type="EMBL" id="MU070865">
    <property type="protein sequence ID" value="KAF5826515.1"/>
    <property type="molecule type" value="Genomic_DNA"/>
</dbReference>
<evidence type="ECO:0000313" key="1">
    <source>
        <dbReference type="EMBL" id="KAF5826515.1"/>
    </source>
</evidence>
<evidence type="ECO:0008006" key="3">
    <source>
        <dbReference type="Google" id="ProtNLM"/>
    </source>
</evidence>
<protein>
    <recommendedName>
        <fullName evidence="3">Encoded protein</fullName>
    </recommendedName>
</protein>
<gene>
    <name evidence="1" type="ORF">DUNSADRAFT_2862</name>
</gene>